<comment type="cofactor">
    <cofactor evidence="2">
        <name>Fe(2+)</name>
        <dbReference type="ChEBI" id="CHEBI:29033"/>
    </cofactor>
    <text evidence="2">Binds 1 Fe(2+) ion.</text>
</comment>
<comment type="function">
    <text evidence="2">Removes the formyl group from the N-terminal Met of newly synthesized proteins. Requires at least a dipeptide for an efficient rate of reaction. N-terminal L-methionine is a prerequisite for activity but the enzyme has broad specificity at other positions.</text>
</comment>
<organism evidence="3 4">
    <name type="scientific">Actomonas aquatica</name>
    <dbReference type="NCBI Taxonomy" id="2866162"/>
    <lineage>
        <taxon>Bacteria</taxon>
        <taxon>Pseudomonadati</taxon>
        <taxon>Verrucomicrobiota</taxon>
        <taxon>Opitutia</taxon>
        <taxon>Opitutales</taxon>
        <taxon>Opitutaceae</taxon>
        <taxon>Actomonas</taxon>
    </lineage>
</organism>
<evidence type="ECO:0000313" key="4">
    <source>
        <dbReference type="Proteomes" id="UP000738431"/>
    </source>
</evidence>
<dbReference type="CDD" id="cd00487">
    <property type="entry name" value="Pep_deformylase"/>
    <property type="match status" value="1"/>
</dbReference>
<feature type="binding site" evidence="2">
    <location>
        <position position="149"/>
    </location>
    <ligand>
        <name>Fe cation</name>
        <dbReference type="ChEBI" id="CHEBI:24875"/>
    </ligand>
</feature>
<keyword evidence="2" id="KW-0479">Metal-binding</keyword>
<keyword evidence="2" id="KW-0408">Iron</keyword>
<keyword evidence="2 3" id="KW-0378">Hydrolase</keyword>
<dbReference type="EMBL" id="CP139781">
    <property type="protein sequence ID" value="WRQ87081.1"/>
    <property type="molecule type" value="Genomic_DNA"/>
</dbReference>
<proteinExistence type="inferred from homology"/>
<keyword evidence="2" id="KW-0648">Protein biosynthesis</keyword>
<dbReference type="Gene3D" id="3.90.45.10">
    <property type="entry name" value="Peptide deformylase"/>
    <property type="match status" value="1"/>
</dbReference>
<evidence type="ECO:0000313" key="3">
    <source>
        <dbReference type="EMBL" id="WRQ87081.1"/>
    </source>
</evidence>
<protein>
    <recommendedName>
        <fullName evidence="2">Peptide deformylase</fullName>
        <shortName evidence="2">PDF</shortName>
        <ecNumber evidence="2">3.5.1.88</ecNumber>
    </recommendedName>
    <alternativeName>
        <fullName evidence="2">Polypeptide deformylase</fullName>
    </alternativeName>
</protein>
<dbReference type="Pfam" id="PF01327">
    <property type="entry name" value="Pep_deformylase"/>
    <property type="match status" value="1"/>
</dbReference>
<dbReference type="InterPro" id="IPR023635">
    <property type="entry name" value="Peptide_deformylase"/>
</dbReference>
<reference evidence="3 4" key="1">
    <citation type="submission" date="2021-08" db="EMBL/GenBank/DDBJ databases">
        <authorList>
            <person name="Zhang D."/>
            <person name="Zhang A."/>
            <person name="Wang L."/>
        </authorList>
    </citation>
    <scope>NUCLEOTIDE SEQUENCE [LARGE SCALE GENOMIC DNA]</scope>
    <source>
        <strain evidence="3 4">WL0086</strain>
    </source>
</reference>
<dbReference type="EC" id="3.5.1.88" evidence="2"/>
<comment type="catalytic activity">
    <reaction evidence="2">
        <text>N-terminal N-formyl-L-methionyl-[peptide] + H2O = N-terminal L-methionyl-[peptide] + formate</text>
        <dbReference type="Rhea" id="RHEA:24420"/>
        <dbReference type="Rhea" id="RHEA-COMP:10639"/>
        <dbReference type="Rhea" id="RHEA-COMP:10640"/>
        <dbReference type="ChEBI" id="CHEBI:15377"/>
        <dbReference type="ChEBI" id="CHEBI:15740"/>
        <dbReference type="ChEBI" id="CHEBI:49298"/>
        <dbReference type="ChEBI" id="CHEBI:64731"/>
        <dbReference type="EC" id="3.5.1.88"/>
    </reaction>
</comment>
<feature type="binding site" evidence="2">
    <location>
        <position position="107"/>
    </location>
    <ligand>
        <name>Fe cation</name>
        <dbReference type="ChEBI" id="CHEBI:24875"/>
    </ligand>
</feature>
<gene>
    <name evidence="2 3" type="primary">def</name>
    <name evidence="3" type="ORF">K1X11_019880</name>
</gene>
<feature type="active site" evidence="2">
    <location>
        <position position="150"/>
    </location>
</feature>
<dbReference type="PRINTS" id="PR01576">
    <property type="entry name" value="PDEFORMYLASE"/>
</dbReference>
<evidence type="ECO:0000256" key="1">
    <source>
        <dbReference type="ARBA" id="ARBA00010759"/>
    </source>
</evidence>
<dbReference type="PANTHER" id="PTHR10458">
    <property type="entry name" value="PEPTIDE DEFORMYLASE"/>
    <property type="match status" value="1"/>
</dbReference>
<evidence type="ECO:0000256" key="2">
    <source>
        <dbReference type="HAMAP-Rule" id="MF_00163"/>
    </source>
</evidence>
<dbReference type="NCBIfam" id="NF001159">
    <property type="entry name" value="PRK00150.1-3"/>
    <property type="match status" value="1"/>
</dbReference>
<accession>A0ABZ1C6E1</accession>
<reference evidence="3 4" key="2">
    <citation type="submission" date="2023-12" db="EMBL/GenBank/DDBJ databases">
        <title>Description of an unclassified Opitutus bacterium of Verrucomicrobiota.</title>
        <authorList>
            <person name="Zhang D.-F."/>
        </authorList>
    </citation>
    <scope>NUCLEOTIDE SEQUENCE [LARGE SCALE GENOMIC DNA]</scope>
    <source>
        <strain evidence="3 4">WL0086</strain>
    </source>
</reference>
<dbReference type="InterPro" id="IPR036821">
    <property type="entry name" value="Peptide_deformylase_sf"/>
</dbReference>
<name>A0ABZ1C6E1_9BACT</name>
<feature type="binding site" evidence="2">
    <location>
        <position position="153"/>
    </location>
    <ligand>
        <name>Fe cation</name>
        <dbReference type="ChEBI" id="CHEBI:24875"/>
    </ligand>
</feature>
<dbReference type="Proteomes" id="UP000738431">
    <property type="component" value="Chromosome"/>
</dbReference>
<dbReference type="GO" id="GO:0042586">
    <property type="term" value="F:peptide deformylase activity"/>
    <property type="evidence" value="ECO:0007669"/>
    <property type="project" value="UniProtKB-EC"/>
</dbReference>
<dbReference type="SUPFAM" id="SSF56420">
    <property type="entry name" value="Peptide deformylase"/>
    <property type="match status" value="1"/>
</dbReference>
<dbReference type="PIRSF" id="PIRSF004749">
    <property type="entry name" value="Pep_def"/>
    <property type="match status" value="1"/>
</dbReference>
<sequence>MVLPIVHYNDPVLRTKGAPVTTFDAELATLARDMVETMHGANGIGLAAQQIGKAIQFCVVDLARADRDFDWELDGAKPPLELIMPMSLANPKIEILEGDDTIYEEGCLSFPGINGDVVRPDEIRVTYQDAGGVPHTLICNGLFSRCIQHEADHLNGTLFIDRMTKKVRQSIDREIKDLAKQTRESAEQA</sequence>
<dbReference type="HAMAP" id="MF_00163">
    <property type="entry name" value="Pep_deformylase"/>
    <property type="match status" value="1"/>
</dbReference>
<dbReference type="NCBIfam" id="TIGR00079">
    <property type="entry name" value="pept_deformyl"/>
    <property type="match status" value="1"/>
</dbReference>
<dbReference type="RefSeq" id="WP_221029505.1">
    <property type="nucleotide sequence ID" value="NZ_CP139781.1"/>
</dbReference>
<comment type="similarity">
    <text evidence="1 2">Belongs to the polypeptide deformylase family.</text>
</comment>
<dbReference type="PANTHER" id="PTHR10458:SF22">
    <property type="entry name" value="PEPTIDE DEFORMYLASE"/>
    <property type="match status" value="1"/>
</dbReference>
<keyword evidence="4" id="KW-1185">Reference proteome</keyword>